<dbReference type="SUPFAM" id="SSF52540">
    <property type="entry name" value="P-loop containing nucleoside triphosphate hydrolases"/>
    <property type="match status" value="1"/>
</dbReference>
<dbReference type="InterPro" id="IPR003959">
    <property type="entry name" value="ATPase_AAA_core"/>
</dbReference>
<name>A0A1A5YS10_9BACL</name>
<dbReference type="EMBL" id="LYPA01000026">
    <property type="protein sequence ID" value="OBR68407.1"/>
    <property type="molecule type" value="Genomic_DNA"/>
</dbReference>
<reference evidence="2 3" key="1">
    <citation type="submission" date="2016-05" db="EMBL/GenBank/DDBJ databases">
        <title>Paenibacillus oryzae. sp. nov., isolated from the rice root.</title>
        <authorList>
            <person name="Zhang J."/>
            <person name="Zhang X."/>
        </authorList>
    </citation>
    <scope>NUCLEOTIDE SEQUENCE [LARGE SCALE GENOMIC DNA]</scope>
    <source>
        <strain evidence="2 3">1DrF-4</strain>
    </source>
</reference>
<evidence type="ECO:0000313" key="3">
    <source>
        <dbReference type="Proteomes" id="UP000092024"/>
    </source>
</evidence>
<dbReference type="RefSeq" id="WP_068679182.1">
    <property type="nucleotide sequence ID" value="NZ_LYPA01000026.1"/>
</dbReference>
<dbReference type="Proteomes" id="UP000092024">
    <property type="component" value="Unassembled WGS sequence"/>
</dbReference>
<dbReference type="STRING" id="1844972.A7K91_21230"/>
<dbReference type="PANTHER" id="PTHR40396:SF1">
    <property type="entry name" value="ATPASE AAA-TYPE CORE DOMAIN-CONTAINING PROTEIN"/>
    <property type="match status" value="1"/>
</dbReference>
<organism evidence="2 3">
    <name type="scientific">Paenibacillus oryzae</name>
    <dbReference type="NCBI Taxonomy" id="1844972"/>
    <lineage>
        <taxon>Bacteria</taxon>
        <taxon>Bacillati</taxon>
        <taxon>Bacillota</taxon>
        <taxon>Bacilli</taxon>
        <taxon>Bacillales</taxon>
        <taxon>Paenibacillaceae</taxon>
        <taxon>Paenibacillus</taxon>
    </lineage>
</organism>
<comment type="caution">
    <text evidence="2">The sequence shown here is derived from an EMBL/GenBank/DDBJ whole genome shotgun (WGS) entry which is preliminary data.</text>
</comment>
<dbReference type="OrthoDB" id="9809324at2"/>
<evidence type="ECO:0000259" key="1">
    <source>
        <dbReference type="Pfam" id="PF13304"/>
    </source>
</evidence>
<keyword evidence="3" id="KW-1185">Reference proteome</keyword>
<dbReference type="GO" id="GO:0016887">
    <property type="term" value="F:ATP hydrolysis activity"/>
    <property type="evidence" value="ECO:0007669"/>
    <property type="project" value="InterPro"/>
</dbReference>
<evidence type="ECO:0000313" key="2">
    <source>
        <dbReference type="EMBL" id="OBR68407.1"/>
    </source>
</evidence>
<dbReference type="Pfam" id="PF13304">
    <property type="entry name" value="AAA_21"/>
    <property type="match status" value="1"/>
</dbReference>
<sequence>MLIDYTFSNFRSFEKEAGISMRASSQRTLGTNLLHARGQRLLPSAVIYGPNASGKSSIIMSLEIMREMVLAGSLDADGEGLNYLELYPFAHGNSRRPMLFQIEFINQGFHIRYSIEVECEPLKRSSRRIYSEQLSVINKKGELISLFERTKDKIVIAEDQRALELLGLQKDLLKKLEELVNFNHDKMDLFLARTFKNLIKTEIAEAVIDFFRNKLTVVSDFSLKKSKFSFHMKDMPDQNTMLWNKTLETFIKRADFGPQHILFESNPQDDEETTDMELYSLYQINGRDVAIPAELMESRGTMKLLDFAIPFEQHFTSGGVFVLDEFDSAIHPELVKGILSLYNNPNINKQGAQLIFTTHNPIYLNNQIFRRDQIRFVEKDRESYGSAVYSLADFGSESVRNDHNYLINYFKGNYGALPFIDFSGLLEDVSNEGGE</sequence>
<proteinExistence type="predicted"/>
<accession>A0A1A5YS10</accession>
<dbReference type="AlphaFoldDB" id="A0A1A5YS10"/>
<dbReference type="PANTHER" id="PTHR40396">
    <property type="entry name" value="ATPASE-LIKE PROTEIN"/>
    <property type="match status" value="1"/>
</dbReference>
<dbReference type="InterPro" id="IPR027417">
    <property type="entry name" value="P-loop_NTPase"/>
</dbReference>
<protein>
    <submittedName>
        <fullName evidence="2">Abortive infection protein</fullName>
    </submittedName>
</protein>
<dbReference type="Gene3D" id="3.40.50.300">
    <property type="entry name" value="P-loop containing nucleotide triphosphate hydrolases"/>
    <property type="match status" value="1"/>
</dbReference>
<feature type="domain" description="ATPase AAA-type core" evidence="1">
    <location>
        <begin position="45"/>
        <end position="362"/>
    </location>
</feature>
<dbReference type="GO" id="GO:0005524">
    <property type="term" value="F:ATP binding"/>
    <property type="evidence" value="ECO:0007669"/>
    <property type="project" value="InterPro"/>
</dbReference>
<gene>
    <name evidence="2" type="ORF">A7K91_21230</name>
</gene>